<dbReference type="SUPFAM" id="SSF52266">
    <property type="entry name" value="SGNH hydrolase"/>
    <property type="match status" value="1"/>
</dbReference>
<gene>
    <name evidence="2" type="ORF">GCM10011611_40930</name>
</gene>
<feature type="domain" description="SGNH hydrolase-type esterase" evidence="1">
    <location>
        <begin position="4"/>
        <end position="149"/>
    </location>
</feature>
<dbReference type="CDD" id="cd01822">
    <property type="entry name" value="Lysophospholipase_L1_like"/>
    <property type="match status" value="1"/>
</dbReference>
<dbReference type="PANTHER" id="PTHR30383">
    <property type="entry name" value="THIOESTERASE 1/PROTEASE 1/LYSOPHOSPHOLIPASE L1"/>
    <property type="match status" value="1"/>
</dbReference>
<dbReference type="PANTHER" id="PTHR30383:SF24">
    <property type="entry name" value="THIOESTERASE 1_PROTEASE 1_LYSOPHOSPHOLIPASE L1"/>
    <property type="match status" value="1"/>
</dbReference>
<dbReference type="GO" id="GO:0004622">
    <property type="term" value="F:phosphatidylcholine lysophospholipase activity"/>
    <property type="evidence" value="ECO:0007669"/>
    <property type="project" value="TreeGrafter"/>
</dbReference>
<organism evidence="2 3">
    <name type="scientific">Aliidongia dinghuensis</name>
    <dbReference type="NCBI Taxonomy" id="1867774"/>
    <lineage>
        <taxon>Bacteria</taxon>
        <taxon>Pseudomonadati</taxon>
        <taxon>Pseudomonadota</taxon>
        <taxon>Alphaproteobacteria</taxon>
        <taxon>Rhodospirillales</taxon>
        <taxon>Dongiaceae</taxon>
        <taxon>Aliidongia</taxon>
    </lineage>
</organism>
<dbReference type="InterPro" id="IPR013830">
    <property type="entry name" value="SGNH_hydro"/>
</dbReference>
<name>A0A8J2YW35_9PROT</name>
<protein>
    <submittedName>
        <fullName evidence="2">Arylesterase</fullName>
    </submittedName>
</protein>
<evidence type="ECO:0000313" key="3">
    <source>
        <dbReference type="Proteomes" id="UP000646365"/>
    </source>
</evidence>
<dbReference type="Proteomes" id="UP000646365">
    <property type="component" value="Unassembled WGS sequence"/>
</dbReference>
<dbReference type="EMBL" id="BMJQ01000011">
    <property type="protein sequence ID" value="GGF30633.1"/>
    <property type="molecule type" value="Genomic_DNA"/>
</dbReference>
<reference evidence="2" key="1">
    <citation type="journal article" date="2014" name="Int. J. Syst. Evol. Microbiol.">
        <title>Complete genome sequence of Corynebacterium casei LMG S-19264T (=DSM 44701T), isolated from a smear-ripened cheese.</title>
        <authorList>
            <consortium name="US DOE Joint Genome Institute (JGI-PGF)"/>
            <person name="Walter F."/>
            <person name="Albersmeier A."/>
            <person name="Kalinowski J."/>
            <person name="Ruckert C."/>
        </authorList>
    </citation>
    <scope>NUCLEOTIDE SEQUENCE</scope>
    <source>
        <strain evidence="2">CGMCC 1.15725</strain>
    </source>
</reference>
<dbReference type="Pfam" id="PF13472">
    <property type="entry name" value="Lipase_GDSL_2"/>
    <property type="match status" value="1"/>
</dbReference>
<evidence type="ECO:0000313" key="2">
    <source>
        <dbReference type="EMBL" id="GGF30633.1"/>
    </source>
</evidence>
<dbReference type="AlphaFoldDB" id="A0A8J2YW35"/>
<accession>A0A8J2YW35</accession>
<sequence>MAPEDAYPAKLEAALKVKGYDVRIINAGVSGDTSAGGLARLDWALGDHPDYALVELGSNDALRGLEPTETRSNLDHILGALEQAKVKVLLMGMLAPRNWGTDYAQRFDRIYPDLAAQHRVPLYPFFLDGVALDPKLNQADMLHPTPAGVDVIVHRTLPAVEALLGPPGAAPS</sequence>
<keyword evidence="3" id="KW-1185">Reference proteome</keyword>
<comment type="caution">
    <text evidence="2">The sequence shown here is derived from an EMBL/GenBank/DDBJ whole genome shotgun (WGS) entry which is preliminary data.</text>
</comment>
<proteinExistence type="predicted"/>
<dbReference type="Gene3D" id="3.40.50.1110">
    <property type="entry name" value="SGNH hydrolase"/>
    <property type="match status" value="1"/>
</dbReference>
<dbReference type="InterPro" id="IPR036514">
    <property type="entry name" value="SGNH_hydro_sf"/>
</dbReference>
<reference evidence="2" key="2">
    <citation type="submission" date="2020-09" db="EMBL/GenBank/DDBJ databases">
        <authorList>
            <person name="Sun Q."/>
            <person name="Zhou Y."/>
        </authorList>
    </citation>
    <scope>NUCLEOTIDE SEQUENCE</scope>
    <source>
        <strain evidence="2">CGMCC 1.15725</strain>
    </source>
</reference>
<dbReference type="InterPro" id="IPR051532">
    <property type="entry name" value="Ester_Hydrolysis_Enzymes"/>
</dbReference>
<evidence type="ECO:0000259" key="1">
    <source>
        <dbReference type="Pfam" id="PF13472"/>
    </source>
</evidence>